<feature type="signal peptide" evidence="1">
    <location>
        <begin position="1"/>
        <end position="32"/>
    </location>
</feature>
<dbReference type="eggNOG" id="COG3055">
    <property type="taxonomic scope" value="Bacteria"/>
</dbReference>
<dbReference type="Proteomes" id="UP000030111">
    <property type="component" value="Unassembled WGS sequence"/>
</dbReference>
<organism evidence="2 3">
    <name type="scientific">Flavobacterium subsaxonicum WB 4.1-42 = DSM 21790</name>
    <dbReference type="NCBI Taxonomy" id="1121898"/>
    <lineage>
        <taxon>Bacteria</taxon>
        <taxon>Pseudomonadati</taxon>
        <taxon>Bacteroidota</taxon>
        <taxon>Flavobacteriia</taxon>
        <taxon>Flavobacteriales</taxon>
        <taxon>Flavobacteriaceae</taxon>
        <taxon>Flavobacterium</taxon>
    </lineage>
</organism>
<evidence type="ECO:0000313" key="2">
    <source>
        <dbReference type="EMBL" id="KGO94167.1"/>
    </source>
</evidence>
<accession>A0A0A2MNG0</accession>
<protein>
    <submittedName>
        <fullName evidence="2">Galactose oxidase</fullName>
    </submittedName>
</protein>
<keyword evidence="3" id="KW-1185">Reference proteome</keyword>
<dbReference type="PANTHER" id="PTHR45632">
    <property type="entry name" value="LD33804P"/>
    <property type="match status" value="1"/>
</dbReference>
<gene>
    <name evidence="2" type="ORF">Q766_04345</name>
</gene>
<proteinExistence type="predicted"/>
<name>A0A0A2MNG0_9FLAO</name>
<dbReference type="InterPro" id="IPR015915">
    <property type="entry name" value="Kelch-typ_b-propeller"/>
</dbReference>
<dbReference type="Gene3D" id="2.120.10.80">
    <property type="entry name" value="Kelch-type beta propeller"/>
    <property type="match status" value="2"/>
</dbReference>
<dbReference type="AlphaFoldDB" id="A0A0A2MNG0"/>
<dbReference type="RefSeq" id="WP_026990550.1">
    <property type="nucleotide sequence ID" value="NZ_AUGP01000017.1"/>
</dbReference>
<feature type="chain" id="PRO_5002003640" evidence="1">
    <location>
        <begin position="33"/>
        <end position="329"/>
    </location>
</feature>
<evidence type="ECO:0000256" key="1">
    <source>
        <dbReference type="SAM" id="SignalP"/>
    </source>
</evidence>
<reference evidence="2 3" key="1">
    <citation type="submission" date="2013-09" db="EMBL/GenBank/DDBJ databases">
        <authorList>
            <person name="Zeng Z."/>
            <person name="Chen C."/>
        </authorList>
    </citation>
    <scope>NUCLEOTIDE SEQUENCE [LARGE SCALE GENOMIC DNA]</scope>
    <source>
        <strain evidence="2 3">WB 4.1-42</strain>
    </source>
</reference>
<dbReference type="EMBL" id="JRLY01000002">
    <property type="protein sequence ID" value="KGO94167.1"/>
    <property type="molecule type" value="Genomic_DNA"/>
</dbReference>
<comment type="caution">
    <text evidence="2">The sequence shown here is derived from an EMBL/GenBank/DDBJ whole genome shotgun (WGS) entry which is preliminary data.</text>
</comment>
<dbReference type="OrthoDB" id="103335at2"/>
<sequence length="329" mass="36394">MKNPFLRKNNKLLWGLALTASLLTGCSSDDDADDLGNWITSTVFDGSPRSGAVSFVIDNFGYVGTGYDGDDYLTDFWQYNIDGGYWVQKAAFPGVGRSSAVAFAINSNGYIGTGYDGTDELGDFYKYDTGANTWTQIANYGGTARRAAVGFNSTTSGYVGSGFDGDGDRKDFYKYNPDTDTWEEQFGFGGNKRREGVTFTIGTKVYFGTGASNLINQVDFWVFDTTTEVWTRLKDLDDDDAYTIVRSGGTGFSMGSYGYICGGDSNTVWEYSPATDEWDKKTDFEGATRQDAVALNTSTRGFVLLGKYGNYYYDDMFEFKPFDDYDDED</sequence>
<keyword evidence="1" id="KW-0732">Signal</keyword>
<dbReference type="SUPFAM" id="SSF117281">
    <property type="entry name" value="Kelch motif"/>
    <property type="match status" value="1"/>
</dbReference>
<dbReference type="STRING" id="1121898.GCA_000422725_01691"/>
<dbReference type="PROSITE" id="PS51257">
    <property type="entry name" value="PROKAR_LIPOPROTEIN"/>
    <property type="match status" value="1"/>
</dbReference>
<evidence type="ECO:0000313" key="3">
    <source>
        <dbReference type="Proteomes" id="UP000030111"/>
    </source>
</evidence>